<feature type="region of interest" description="Disordered" evidence="3">
    <location>
        <begin position="459"/>
        <end position="481"/>
    </location>
</feature>
<dbReference type="GO" id="GO:0031410">
    <property type="term" value="C:cytoplasmic vesicle"/>
    <property type="evidence" value="ECO:0007669"/>
    <property type="project" value="UniProtKB-ARBA"/>
</dbReference>
<dbReference type="GO" id="GO:0005096">
    <property type="term" value="F:GTPase activator activity"/>
    <property type="evidence" value="ECO:0007669"/>
    <property type="project" value="UniProtKB-KW"/>
</dbReference>
<feature type="compositionally biased region" description="Polar residues" evidence="3">
    <location>
        <begin position="1"/>
        <end position="10"/>
    </location>
</feature>
<dbReference type="FunFam" id="1.10.8.270:FF:000060">
    <property type="entry name" value="TBC (Tre-2/Bub2/Cdc16) domain family"/>
    <property type="match status" value="1"/>
</dbReference>
<proteinExistence type="inferred from homology"/>
<evidence type="ECO:0000256" key="3">
    <source>
        <dbReference type="SAM" id="MobiDB-lite"/>
    </source>
</evidence>
<evidence type="ECO:0000256" key="2">
    <source>
        <dbReference type="ARBA" id="ARBA00034124"/>
    </source>
</evidence>
<dbReference type="Pfam" id="PF02759">
    <property type="entry name" value="RUN"/>
    <property type="match status" value="1"/>
</dbReference>
<dbReference type="PROSITE" id="PS50826">
    <property type="entry name" value="RUN"/>
    <property type="match status" value="1"/>
</dbReference>
<dbReference type="InterPro" id="IPR037745">
    <property type="entry name" value="SGSM1/2"/>
</dbReference>
<comment type="similarity">
    <text evidence="2">Belongs to the RUTBC family.</text>
</comment>
<feature type="compositionally biased region" description="Basic residues" evidence="3">
    <location>
        <begin position="13"/>
        <end position="23"/>
    </location>
</feature>
<comment type="caution">
    <text evidence="6">The sequence shown here is derived from an EMBL/GenBank/DDBJ whole genome shotgun (WGS) entry which is preliminary data.</text>
</comment>
<dbReference type="SMART" id="SM00593">
    <property type="entry name" value="RUN"/>
    <property type="match status" value="1"/>
</dbReference>
<dbReference type="Proteomes" id="UP000024635">
    <property type="component" value="Unassembled WGS sequence"/>
</dbReference>
<dbReference type="PANTHER" id="PTHR22957:SF502">
    <property type="entry name" value="SMALL G PROTEIN SIGNALING MODULATOR 2-RELATED"/>
    <property type="match status" value="1"/>
</dbReference>
<dbReference type="Gene3D" id="1.20.58.900">
    <property type="match status" value="1"/>
</dbReference>
<feature type="compositionally biased region" description="Low complexity" evidence="3">
    <location>
        <begin position="467"/>
        <end position="476"/>
    </location>
</feature>
<protein>
    <recommendedName>
        <fullName evidence="8">Rab-GAP TBC domain-containing protein</fullName>
    </recommendedName>
</protein>
<dbReference type="SUPFAM" id="SSF140741">
    <property type="entry name" value="RUN domain-like"/>
    <property type="match status" value="1"/>
</dbReference>
<dbReference type="EMBL" id="JARK01001436">
    <property type="protein sequence ID" value="EYC02329.1"/>
    <property type="molecule type" value="Genomic_DNA"/>
</dbReference>
<evidence type="ECO:0008006" key="8">
    <source>
        <dbReference type="Google" id="ProtNLM"/>
    </source>
</evidence>
<feature type="region of interest" description="Disordered" evidence="3">
    <location>
        <begin position="1"/>
        <end position="31"/>
    </location>
</feature>
<dbReference type="SUPFAM" id="SSF47923">
    <property type="entry name" value="Ypt/Rab-GAP domain of gyp1p"/>
    <property type="match status" value="2"/>
</dbReference>
<dbReference type="InterPro" id="IPR004012">
    <property type="entry name" value="Run_dom"/>
</dbReference>
<dbReference type="STRING" id="53326.A0A016TH67"/>
<evidence type="ECO:0000313" key="7">
    <source>
        <dbReference type="Proteomes" id="UP000024635"/>
    </source>
</evidence>
<dbReference type="SMART" id="SM00164">
    <property type="entry name" value="TBC"/>
    <property type="match status" value="1"/>
</dbReference>
<dbReference type="PROSITE" id="PS50086">
    <property type="entry name" value="TBC_RABGAP"/>
    <property type="match status" value="1"/>
</dbReference>
<dbReference type="CDD" id="cd15784">
    <property type="entry name" value="PH_RUTBC"/>
    <property type="match status" value="1"/>
</dbReference>
<accession>A0A016TH67</accession>
<keyword evidence="1" id="KW-0343">GTPase activation</keyword>
<name>A0A016TH67_9BILA</name>
<dbReference type="Pfam" id="PF00566">
    <property type="entry name" value="RabGAP-TBC"/>
    <property type="match status" value="1"/>
</dbReference>
<sequence>MLSSAKSVDQQKSRRSRHTRPRRGSVVDWINGLSDNNARDKEWERVCSSPRLTRHGSVVSIGETQPDEATQHRNDLLTALKREVKVIMEEAVTKRQIDLDSPYVTSLCVAVENCLMDGLRRRLLGLFGNRTSLALLHTIAKTNAVAEQVLAKTLETNSQTSSTHPLTWIREALHMRVLSQITHYITTCTSLRRLYDSNALMLDRAKGGMVAALLLGPCAATYRRMADQRERTAEELVRGCRPAATSRPPLSITRRGSSIVNSTEHTPLSRDFVYSLHHNFKSCLLYGKNNVGVANGEHPAVKGYLSLHKSYEGVISLRWTPNQLMHASSQPSSATGKESEQQWLWKQALSIDMEDIIYIHLHQRDDSSPSTLTLVNCDGVQCPPLQMTAGQHSLVFLTSLEAGLAPTHRLDPPLWGGPGKEKSLPRLRKRTSCAVGSGAMLDYVFRIVRIGGGEFLAESCQQDDKSPSPTTSQSKSLPASPYVKTENAVDSLVSLQIDRACQSMRQQILARAFFGWLSYCRHLRTVRKHLLYLVDTREMTGEEDAEPVDEEFWKKCRAMKTPELEEEFLLRVYWKGIEGTSTKELRRQAWPYLLRLFRWDEDPEPKMTEFTENSHRQGAGPRAAFLDGDTGGCAWQKQTTRASMQNPYVSAQEGRARSRPFSTSVWSLLEDVDGWRVLEGQVRRQDEEDFIAARHRKISQPERECSIASDVFEEDCLENGVDKPPPTAEEVLFRQFATNLHRIDKDVERCDRNLIFFSNKENLESLRRVMVTYVRRNLDDGYIQGMCDILAPLLVVFEDEALTLECFTMLMDRLRENFPQRSGMDLCLMNLRSLIQVVDPQIFSMLTSTSDFTHLYFSYRWFLLDFKRELSYDCIFRVWETIWAATRTFSPHFPLFFALAMVTNYRDVIIANNMDFTDMIKFFNGQSTSTF</sequence>
<dbReference type="PANTHER" id="PTHR22957">
    <property type="entry name" value="TBC1 DOMAIN FAMILY MEMBER GTPASE-ACTIVATING PROTEIN"/>
    <property type="match status" value="1"/>
</dbReference>
<dbReference type="AlphaFoldDB" id="A0A016TH67"/>
<dbReference type="Gene3D" id="1.10.472.80">
    <property type="entry name" value="Ypt/Rab-GAP domain of gyp1p, domain 3"/>
    <property type="match status" value="1"/>
</dbReference>
<dbReference type="InterPro" id="IPR000195">
    <property type="entry name" value="Rab-GAP-TBC_dom"/>
</dbReference>
<dbReference type="OrthoDB" id="10264062at2759"/>
<keyword evidence="7" id="KW-1185">Reference proteome</keyword>
<gene>
    <name evidence="6" type="primary">Acey_s0100.g3236</name>
    <name evidence="6" type="synonym">Acey-tbc-8</name>
    <name evidence="6" type="ORF">Y032_0100g3236</name>
</gene>
<dbReference type="Pfam" id="PF12068">
    <property type="entry name" value="PH_RBD"/>
    <property type="match status" value="1"/>
</dbReference>
<reference evidence="7" key="1">
    <citation type="journal article" date="2015" name="Nat. Genet.">
        <title>The genome and transcriptome of the zoonotic hookworm Ancylostoma ceylanicum identify infection-specific gene families.</title>
        <authorList>
            <person name="Schwarz E.M."/>
            <person name="Hu Y."/>
            <person name="Antoshechkin I."/>
            <person name="Miller M.M."/>
            <person name="Sternberg P.W."/>
            <person name="Aroian R.V."/>
        </authorList>
    </citation>
    <scope>NUCLEOTIDE SEQUENCE</scope>
    <source>
        <strain evidence="7">HY135</strain>
    </source>
</reference>
<feature type="domain" description="RUN" evidence="5">
    <location>
        <begin position="98"/>
        <end position="229"/>
    </location>
</feature>
<dbReference type="InterPro" id="IPR035969">
    <property type="entry name" value="Rab-GAP_TBC_sf"/>
</dbReference>
<evidence type="ECO:0000256" key="1">
    <source>
        <dbReference type="ARBA" id="ARBA00022468"/>
    </source>
</evidence>
<evidence type="ECO:0000259" key="4">
    <source>
        <dbReference type="PROSITE" id="PS50086"/>
    </source>
</evidence>
<evidence type="ECO:0000259" key="5">
    <source>
        <dbReference type="PROSITE" id="PS50826"/>
    </source>
</evidence>
<evidence type="ECO:0000313" key="6">
    <source>
        <dbReference type="EMBL" id="EYC02329.1"/>
    </source>
</evidence>
<dbReference type="InterPro" id="IPR021935">
    <property type="entry name" value="SGSM1/2_RBD"/>
</dbReference>
<feature type="domain" description="Rab-GAP TBC" evidence="4">
    <location>
        <begin position="580"/>
        <end position="886"/>
    </location>
</feature>
<dbReference type="Gene3D" id="1.10.8.270">
    <property type="entry name" value="putative rabgap domain of human tbc1 domain family member 14 like domains"/>
    <property type="match status" value="1"/>
</dbReference>
<organism evidence="6 7">
    <name type="scientific">Ancylostoma ceylanicum</name>
    <dbReference type="NCBI Taxonomy" id="53326"/>
    <lineage>
        <taxon>Eukaryota</taxon>
        <taxon>Metazoa</taxon>
        <taxon>Ecdysozoa</taxon>
        <taxon>Nematoda</taxon>
        <taxon>Chromadorea</taxon>
        <taxon>Rhabditida</taxon>
        <taxon>Rhabditina</taxon>
        <taxon>Rhabditomorpha</taxon>
        <taxon>Strongyloidea</taxon>
        <taxon>Ancylostomatidae</taxon>
        <taxon>Ancylostomatinae</taxon>
        <taxon>Ancylostoma</taxon>
    </lineage>
</organism>
<dbReference type="InterPro" id="IPR037213">
    <property type="entry name" value="Run_dom_sf"/>
</dbReference>
<dbReference type="Gene3D" id="2.30.29.230">
    <property type="match status" value="1"/>
</dbReference>